<dbReference type="InParanoid" id="A0A024G9M4"/>
<comment type="caution">
    <text evidence="2">The sequence shown here is derived from an EMBL/GenBank/DDBJ whole genome shotgun (WGS) entry which is preliminary data.</text>
</comment>
<proteinExistence type="predicted"/>
<dbReference type="EMBL" id="CAIX01000046">
    <property type="protein sequence ID" value="CCI43250.1"/>
    <property type="molecule type" value="Genomic_DNA"/>
</dbReference>
<accession>A0A024G9M4</accession>
<gene>
    <name evidence="2" type="ORF">BN9_040340</name>
</gene>
<dbReference type="Proteomes" id="UP000053237">
    <property type="component" value="Unassembled WGS sequence"/>
</dbReference>
<sequence>MTAWSFLSDGMPCIASLRISASDGTIELEVRHLLHAFDGDDVNVDKASRKGKVKLKEHKRTYPFQHDASESMEIKTVKKVFVESISMYGKELPLIVLAQPHDASYGNSDGISQSHSSTSLYFYILMKTWSPQQGGESWKLELYSTLTLESNNATASTLQMILLDGPFLVIFDHASGYILVVHASMDDTLPFEIVLTGKISPPALWSKMRLDDGSFRRTEFSCQRFHYSEDSDYILAHIILSSSSTQNTSIYSDGVENYHFWTRLCIAKNTGKSDSGNRCGEHWLNEYCGRKGQEQVTCAFIAPKNKIESFSPFTQTCSFPAPDEYMMVGTTHNRLKLYQNNVLCASSDLLATPRDIIMLAHRSSLDEESGAIVCAVYCSDIAASCFIVFIERSQKKMLRLRLSQHFEYVGEIFTCHLDPESIQIILSNVVREKNISLSDFVVEKFHHAIVMSLQEQTGWDAFHLTCKKVILKRTFEDDSDTVRQLRKIESSQDVPLLPLHVRRVEKYLNKNKSTHLPATFGDKLRQDTQQLANLLRSLEIRVELGKRELERTESIVRDKLNLVAHMNSLLIDQYNDTQKTLQGKNMTLSRTLLENIPYRRLSLGSHKASMIQVISVDAQAREGMRRKPQPVDTVPMHADLGSKAAGNHSYEVFAIISHSITLFDPSQSTISLQLEIRNGSSVSLTQAFVTICTSCSTCNQNGSKIPAKSYSVSSIQTLAASKSANFSVDWKVPVVWNSTFYDFEAYEMKAFAKKQSKDKHRSKDHGRNPLTDGEYMRKERQAAQECQDKDEFIALLQRMDTEKVHAMRSQEQLRVQMQIFNKAGNVEEGRRMEQFLIKTT</sequence>
<feature type="compositionally biased region" description="Basic residues" evidence="1">
    <location>
        <begin position="754"/>
        <end position="764"/>
    </location>
</feature>
<keyword evidence="3" id="KW-1185">Reference proteome</keyword>
<protein>
    <submittedName>
        <fullName evidence="2">Uncharacterized protein</fullName>
    </submittedName>
</protein>
<evidence type="ECO:0000256" key="1">
    <source>
        <dbReference type="SAM" id="MobiDB-lite"/>
    </source>
</evidence>
<dbReference type="PANTHER" id="PTHR34689">
    <property type="entry name" value="NUCLEIC ACID-BINDING PROTEIN"/>
    <property type="match status" value="1"/>
</dbReference>
<evidence type="ECO:0000313" key="3">
    <source>
        <dbReference type="Proteomes" id="UP000053237"/>
    </source>
</evidence>
<evidence type="ECO:0000313" key="2">
    <source>
        <dbReference type="EMBL" id="CCI43250.1"/>
    </source>
</evidence>
<dbReference type="PANTHER" id="PTHR34689:SF1">
    <property type="entry name" value="NUCLEIC ACID-BINDING PROTEIN"/>
    <property type="match status" value="1"/>
</dbReference>
<dbReference type="AlphaFoldDB" id="A0A024G9M4"/>
<dbReference type="STRING" id="65357.A0A024G9M4"/>
<reference evidence="2 3" key="1">
    <citation type="submission" date="2012-05" db="EMBL/GenBank/DDBJ databases">
        <title>Recombination and specialization in a pathogen metapopulation.</title>
        <authorList>
            <person name="Gardiner A."/>
            <person name="Kemen E."/>
            <person name="Schultz-Larsen T."/>
            <person name="MacLean D."/>
            <person name="Van Oosterhout C."/>
            <person name="Jones J.D.G."/>
        </authorList>
    </citation>
    <scope>NUCLEOTIDE SEQUENCE [LARGE SCALE GENOMIC DNA]</scope>
    <source>
        <strain evidence="2 3">Ac Nc2</strain>
    </source>
</reference>
<name>A0A024G9M4_9STRA</name>
<feature type="region of interest" description="Disordered" evidence="1">
    <location>
        <begin position="754"/>
        <end position="781"/>
    </location>
</feature>
<organism evidence="2 3">
    <name type="scientific">Albugo candida</name>
    <dbReference type="NCBI Taxonomy" id="65357"/>
    <lineage>
        <taxon>Eukaryota</taxon>
        <taxon>Sar</taxon>
        <taxon>Stramenopiles</taxon>
        <taxon>Oomycota</taxon>
        <taxon>Peronosporomycetes</taxon>
        <taxon>Albuginales</taxon>
        <taxon>Albuginaceae</taxon>
        <taxon>Albugo</taxon>
    </lineage>
</organism>
<dbReference type="OrthoDB" id="2538345at2759"/>